<evidence type="ECO:0000313" key="1">
    <source>
        <dbReference type="EMBL" id="KAI5654699.1"/>
    </source>
</evidence>
<organism evidence="1 2">
    <name type="scientific">Catharanthus roseus</name>
    <name type="common">Madagascar periwinkle</name>
    <name type="synonym">Vinca rosea</name>
    <dbReference type="NCBI Taxonomy" id="4058"/>
    <lineage>
        <taxon>Eukaryota</taxon>
        <taxon>Viridiplantae</taxon>
        <taxon>Streptophyta</taxon>
        <taxon>Embryophyta</taxon>
        <taxon>Tracheophyta</taxon>
        <taxon>Spermatophyta</taxon>
        <taxon>Magnoliopsida</taxon>
        <taxon>eudicotyledons</taxon>
        <taxon>Gunneridae</taxon>
        <taxon>Pentapetalae</taxon>
        <taxon>asterids</taxon>
        <taxon>lamiids</taxon>
        <taxon>Gentianales</taxon>
        <taxon>Apocynaceae</taxon>
        <taxon>Rauvolfioideae</taxon>
        <taxon>Vinceae</taxon>
        <taxon>Catharanthinae</taxon>
        <taxon>Catharanthus</taxon>
    </lineage>
</organism>
<dbReference type="Proteomes" id="UP001060085">
    <property type="component" value="Linkage Group LG07"/>
</dbReference>
<name>A0ACC0A1Q2_CATRO</name>
<evidence type="ECO:0000313" key="2">
    <source>
        <dbReference type="Proteomes" id="UP001060085"/>
    </source>
</evidence>
<proteinExistence type="predicted"/>
<reference evidence="2" key="1">
    <citation type="journal article" date="2023" name="Nat. Plants">
        <title>Single-cell RNA sequencing provides a high-resolution roadmap for understanding the multicellular compartmentation of specialized metabolism.</title>
        <authorList>
            <person name="Sun S."/>
            <person name="Shen X."/>
            <person name="Li Y."/>
            <person name="Li Y."/>
            <person name="Wang S."/>
            <person name="Li R."/>
            <person name="Zhang H."/>
            <person name="Shen G."/>
            <person name="Guo B."/>
            <person name="Wei J."/>
            <person name="Xu J."/>
            <person name="St-Pierre B."/>
            <person name="Chen S."/>
            <person name="Sun C."/>
        </authorList>
    </citation>
    <scope>NUCLEOTIDE SEQUENCE [LARGE SCALE GENOMIC DNA]</scope>
</reference>
<accession>A0ACC0A1Q2</accession>
<gene>
    <name evidence="1" type="ORF">M9H77_31886</name>
</gene>
<dbReference type="EMBL" id="CM044707">
    <property type="protein sequence ID" value="KAI5654699.1"/>
    <property type="molecule type" value="Genomic_DNA"/>
</dbReference>
<sequence>MTRREATKDFGKSIVNVTVEVVGKGSPPDKLYRYFLVENEYEGDFISCEKITILDSLRSCVAGKKSLVNEVVDSTDRYSYAFKLFMSDDNIARGTVLTIWIISSTLSFILQELTLWGTGLKSLGLSIKL</sequence>
<protein>
    <submittedName>
        <fullName evidence="1">Uncharacterized protein</fullName>
    </submittedName>
</protein>
<comment type="caution">
    <text evidence="1">The sequence shown here is derived from an EMBL/GenBank/DDBJ whole genome shotgun (WGS) entry which is preliminary data.</text>
</comment>
<keyword evidence="2" id="KW-1185">Reference proteome</keyword>